<gene>
    <name evidence="2" type="ordered locus">Oweho_1790</name>
</gene>
<keyword evidence="3" id="KW-1185">Reference proteome</keyword>
<dbReference type="GO" id="GO:0008081">
    <property type="term" value="F:phosphoric diester hydrolase activity"/>
    <property type="evidence" value="ECO:0007669"/>
    <property type="project" value="InterPro"/>
</dbReference>
<evidence type="ECO:0000313" key="2">
    <source>
        <dbReference type="EMBL" id="AEV32770.1"/>
    </source>
</evidence>
<dbReference type="PANTHER" id="PTHR46211">
    <property type="entry name" value="GLYCEROPHOSPHORYL DIESTER PHOSPHODIESTERASE"/>
    <property type="match status" value="1"/>
</dbReference>
<dbReference type="AlphaFoldDB" id="G8R155"/>
<protein>
    <submittedName>
        <fullName evidence="2">Glycerophosphoryl diester phosphodiesterase</fullName>
    </submittedName>
</protein>
<name>G8R155_OWEHD</name>
<dbReference type="InterPro" id="IPR017946">
    <property type="entry name" value="PLC-like_Pdiesterase_TIM-brl"/>
</dbReference>
<dbReference type="HOGENOM" id="CLU_030006_3_1_10"/>
<dbReference type="Pfam" id="PF03009">
    <property type="entry name" value="GDPD"/>
    <property type="match status" value="1"/>
</dbReference>
<dbReference type="InterPro" id="IPR030395">
    <property type="entry name" value="GP_PDE_dom"/>
</dbReference>
<dbReference type="RefSeq" id="WP_014202126.1">
    <property type="nucleotide sequence ID" value="NC_016599.1"/>
</dbReference>
<dbReference type="KEGG" id="oho:Oweho_1790"/>
<proteinExistence type="predicted"/>
<dbReference type="eggNOG" id="COG0584">
    <property type="taxonomic scope" value="Bacteria"/>
</dbReference>
<dbReference type="Gene3D" id="3.20.20.190">
    <property type="entry name" value="Phosphatidylinositol (PI) phosphodiesterase"/>
    <property type="match status" value="1"/>
</dbReference>
<dbReference type="PANTHER" id="PTHR46211:SF14">
    <property type="entry name" value="GLYCEROPHOSPHODIESTER PHOSPHODIESTERASE"/>
    <property type="match status" value="1"/>
</dbReference>
<dbReference type="OrthoDB" id="384721at2"/>
<dbReference type="SUPFAM" id="SSF51695">
    <property type="entry name" value="PLC-like phosphodiesterases"/>
    <property type="match status" value="1"/>
</dbReference>
<accession>G8R155</accession>
<dbReference type="GO" id="GO:0006629">
    <property type="term" value="P:lipid metabolic process"/>
    <property type="evidence" value="ECO:0007669"/>
    <property type="project" value="InterPro"/>
</dbReference>
<dbReference type="EMBL" id="CP003156">
    <property type="protein sequence ID" value="AEV32770.1"/>
    <property type="molecule type" value="Genomic_DNA"/>
</dbReference>
<evidence type="ECO:0000313" key="3">
    <source>
        <dbReference type="Proteomes" id="UP000005631"/>
    </source>
</evidence>
<dbReference type="STRING" id="926562.Oweho_1790"/>
<dbReference type="Proteomes" id="UP000005631">
    <property type="component" value="Chromosome"/>
</dbReference>
<reference evidence="2 3" key="1">
    <citation type="journal article" date="2012" name="Stand. Genomic Sci.">
        <title>Genome sequence of the orange-pigmented seawater bacterium Owenweeksia hongkongensis type strain (UST20020801(T)).</title>
        <authorList>
            <person name="Riedel T."/>
            <person name="Held B."/>
            <person name="Nolan M."/>
            <person name="Lucas S."/>
            <person name="Lapidus A."/>
            <person name="Tice H."/>
            <person name="Del Rio T.G."/>
            <person name="Cheng J.F."/>
            <person name="Han C."/>
            <person name="Tapia R."/>
            <person name="Goodwin L.A."/>
            <person name="Pitluck S."/>
            <person name="Liolios K."/>
            <person name="Mavromatis K."/>
            <person name="Pagani I."/>
            <person name="Ivanova N."/>
            <person name="Mikhailova N."/>
            <person name="Pati A."/>
            <person name="Chen A."/>
            <person name="Palaniappan K."/>
            <person name="Rohde M."/>
            <person name="Tindall B.J."/>
            <person name="Detter J.C."/>
            <person name="Goker M."/>
            <person name="Woyke T."/>
            <person name="Bristow J."/>
            <person name="Eisen J.A."/>
            <person name="Markowitz V."/>
            <person name="Hugenholtz P."/>
            <person name="Klenk H.P."/>
            <person name="Kyrpides N.C."/>
        </authorList>
    </citation>
    <scope>NUCLEOTIDE SEQUENCE</scope>
    <source>
        <strain evidence="3">DSM 17368 / JCM 12287 / NRRL B-23963</strain>
    </source>
</reference>
<evidence type="ECO:0000259" key="1">
    <source>
        <dbReference type="PROSITE" id="PS51704"/>
    </source>
</evidence>
<feature type="domain" description="GP-PDE" evidence="1">
    <location>
        <begin position="28"/>
        <end position="298"/>
    </location>
</feature>
<sequence length="303" mass="34383">MRKLCLLLGTLSLINSCTPVTEPSSSDFEWQGHRGARGAFPENTIPAFLFALDEGMNTLEMDVVVSSDEKLVVSHEPFFNREICNVNFVDGGLPDTLGVGNNIYQWTYEDVSHVDCGSLPNSKFPDQKKIPAVKPLLEDVIDTAEVYAKANKLPAPNYNIEIKSRPEWDNLYHPEIEEYASLLVELLKNKDVLSRTVIQSFDKRPLQFLHKEYPKIKLALLVEDDISAKDHISDLGFEPEIYSCYFPLVNQDLVNYCHEKGMRIIPWTVNTKEEISQLRAMGVDGVITDYPQLKREVTTSEND</sequence>
<dbReference type="PATRIC" id="fig|926562.3.peg.1792"/>
<dbReference type="PROSITE" id="PS51704">
    <property type="entry name" value="GP_PDE"/>
    <property type="match status" value="1"/>
</dbReference>
<organism evidence="2 3">
    <name type="scientific">Owenweeksia hongkongensis (strain DSM 17368 / CIP 108786 / JCM 12287 / NRRL B-23963 / UST20020801)</name>
    <dbReference type="NCBI Taxonomy" id="926562"/>
    <lineage>
        <taxon>Bacteria</taxon>
        <taxon>Pseudomonadati</taxon>
        <taxon>Bacteroidota</taxon>
        <taxon>Flavobacteriia</taxon>
        <taxon>Flavobacteriales</taxon>
        <taxon>Owenweeksiaceae</taxon>
        <taxon>Owenweeksia</taxon>
    </lineage>
</organism>